<organism evidence="1 2">
    <name type="scientific">Candidatus Nitrosocosmicus arcticus</name>
    <dbReference type="NCBI Taxonomy" id="2035267"/>
    <lineage>
        <taxon>Archaea</taxon>
        <taxon>Nitrososphaerota</taxon>
        <taxon>Nitrososphaeria</taxon>
        <taxon>Nitrososphaerales</taxon>
        <taxon>Nitrososphaeraceae</taxon>
        <taxon>Candidatus Nitrosocosmicus</taxon>
    </lineage>
</organism>
<reference evidence="1 2" key="1">
    <citation type="journal article" date="2019" name="Front. Microbiol.">
        <title>Ammonia Oxidation by the Arctic Terrestrial Thaumarchaeote Candidatus Nitrosocosmicus arcticus Is Stimulated by Increasing Temperatures.</title>
        <authorList>
            <person name="Alves R.J.E."/>
            <person name="Kerou M."/>
            <person name="Zappe A."/>
            <person name="Bittner R."/>
            <person name="Abby S.S."/>
            <person name="Schmidt H.A."/>
            <person name="Pfeifer K."/>
            <person name="Schleper C."/>
        </authorList>
    </citation>
    <scope>NUCLEOTIDE SEQUENCE [LARGE SCALE GENOMIC DNA]</scope>
    <source>
        <strain evidence="1 2">Kfb</strain>
    </source>
</reference>
<comment type="caution">
    <text evidence="1">The sequence shown here is derived from an EMBL/GenBank/DDBJ whole genome shotgun (WGS) entry which is preliminary data.</text>
</comment>
<evidence type="ECO:0000313" key="1">
    <source>
        <dbReference type="EMBL" id="TVP39600.1"/>
    </source>
</evidence>
<protein>
    <submittedName>
        <fullName evidence="1">Uncharacterized protein</fullName>
    </submittedName>
</protein>
<keyword evidence="2" id="KW-1185">Reference proteome</keyword>
<accession>A0A557SSM8</accession>
<dbReference type="Proteomes" id="UP000315289">
    <property type="component" value="Unassembled WGS sequence"/>
</dbReference>
<gene>
    <name evidence="1" type="ORF">NARC_140055</name>
</gene>
<evidence type="ECO:0000313" key="2">
    <source>
        <dbReference type="Proteomes" id="UP000315289"/>
    </source>
</evidence>
<sequence length="38" mass="4597">MRRDVIRHITELAIKFISTLLNPLKFLKQFEVETCETY</sequence>
<name>A0A557SSM8_9ARCH</name>
<proteinExistence type="predicted"/>
<dbReference type="EMBL" id="VOAH01000014">
    <property type="protein sequence ID" value="TVP39600.1"/>
    <property type="molecule type" value="Genomic_DNA"/>
</dbReference>
<dbReference type="AlphaFoldDB" id="A0A557SSM8"/>